<organism evidence="2 3">
    <name type="scientific">Tetrahymena thermophila (strain SB210)</name>
    <dbReference type="NCBI Taxonomy" id="312017"/>
    <lineage>
        <taxon>Eukaryota</taxon>
        <taxon>Sar</taxon>
        <taxon>Alveolata</taxon>
        <taxon>Ciliophora</taxon>
        <taxon>Intramacronucleata</taxon>
        <taxon>Oligohymenophorea</taxon>
        <taxon>Hymenostomatida</taxon>
        <taxon>Tetrahymenina</taxon>
        <taxon>Tetrahymenidae</taxon>
        <taxon>Tetrahymena</taxon>
    </lineage>
</organism>
<accession>W7WYR8</accession>
<dbReference type="EMBL" id="GG662472">
    <property type="protein sequence ID" value="EWS72045.1"/>
    <property type="molecule type" value="Genomic_DNA"/>
</dbReference>
<dbReference type="Proteomes" id="UP000009168">
    <property type="component" value="Unassembled WGS sequence"/>
</dbReference>
<dbReference type="GeneID" id="24439170"/>
<evidence type="ECO:0000256" key="1">
    <source>
        <dbReference type="SAM" id="MobiDB-lite"/>
    </source>
</evidence>
<protein>
    <submittedName>
        <fullName evidence="2">Uncharacterized protein</fullName>
    </submittedName>
</protein>
<evidence type="ECO:0000313" key="3">
    <source>
        <dbReference type="Proteomes" id="UP000009168"/>
    </source>
</evidence>
<dbReference type="RefSeq" id="XP_012655420.1">
    <property type="nucleotide sequence ID" value="XM_012799966.1"/>
</dbReference>
<sequence length="146" mass="17604">MTQKIYQIIKKQKIKEKTKLQEYKNGSQQDSQHEKEVWQKDQAKQTSPQLVQIQVRHQHQIQLQEKKLEKNKTKNLLINLYSNHNYGQLKQEYWDKTLNIIQLSCLLCIENYKLFYTIITIQIIKNNSILFPLTTSSIYLFNYLSR</sequence>
<dbReference type="AlphaFoldDB" id="W7WYR8"/>
<dbReference type="InParanoid" id="W7WYR8"/>
<name>W7WYR8_TETTS</name>
<gene>
    <name evidence="2" type="ORF">TTHERM_000474449</name>
</gene>
<keyword evidence="3" id="KW-1185">Reference proteome</keyword>
<proteinExistence type="predicted"/>
<feature type="compositionally biased region" description="Basic and acidic residues" evidence="1">
    <location>
        <begin position="31"/>
        <end position="43"/>
    </location>
</feature>
<dbReference type="KEGG" id="tet:TTHERM_000474449"/>
<reference evidence="3" key="1">
    <citation type="journal article" date="2006" name="PLoS Biol.">
        <title>Macronuclear genome sequence of the ciliate Tetrahymena thermophila, a model eukaryote.</title>
        <authorList>
            <person name="Eisen J.A."/>
            <person name="Coyne R.S."/>
            <person name="Wu M."/>
            <person name="Wu D."/>
            <person name="Thiagarajan M."/>
            <person name="Wortman J.R."/>
            <person name="Badger J.H."/>
            <person name="Ren Q."/>
            <person name="Amedeo P."/>
            <person name="Jones K.M."/>
            <person name="Tallon L.J."/>
            <person name="Delcher A.L."/>
            <person name="Salzberg S.L."/>
            <person name="Silva J.C."/>
            <person name="Haas B.J."/>
            <person name="Majoros W.H."/>
            <person name="Farzad M."/>
            <person name="Carlton J.M."/>
            <person name="Smith R.K. Jr."/>
            <person name="Garg J."/>
            <person name="Pearlman R.E."/>
            <person name="Karrer K.M."/>
            <person name="Sun L."/>
            <person name="Manning G."/>
            <person name="Elde N.C."/>
            <person name="Turkewitz A.P."/>
            <person name="Asai D.J."/>
            <person name="Wilkes D.E."/>
            <person name="Wang Y."/>
            <person name="Cai H."/>
            <person name="Collins K."/>
            <person name="Stewart B.A."/>
            <person name="Lee S.R."/>
            <person name="Wilamowska K."/>
            <person name="Weinberg Z."/>
            <person name="Ruzzo W.L."/>
            <person name="Wloga D."/>
            <person name="Gaertig J."/>
            <person name="Frankel J."/>
            <person name="Tsao C.-C."/>
            <person name="Gorovsky M.A."/>
            <person name="Keeling P.J."/>
            <person name="Waller R.F."/>
            <person name="Patron N.J."/>
            <person name="Cherry J.M."/>
            <person name="Stover N.A."/>
            <person name="Krieger C.J."/>
            <person name="del Toro C."/>
            <person name="Ryder H.F."/>
            <person name="Williamson S.C."/>
            <person name="Barbeau R.A."/>
            <person name="Hamilton E.P."/>
            <person name="Orias E."/>
        </authorList>
    </citation>
    <scope>NUCLEOTIDE SEQUENCE [LARGE SCALE GENOMIC DNA]</scope>
    <source>
        <strain evidence="3">SB210</strain>
    </source>
</reference>
<evidence type="ECO:0000313" key="2">
    <source>
        <dbReference type="EMBL" id="EWS72045.1"/>
    </source>
</evidence>
<feature type="region of interest" description="Disordered" evidence="1">
    <location>
        <begin position="20"/>
        <end position="43"/>
    </location>
</feature>